<reference evidence="1" key="1">
    <citation type="submission" date="2020-02" db="EMBL/GenBank/DDBJ databases">
        <authorList>
            <person name="Meier V. D."/>
        </authorList>
    </citation>
    <scope>NUCLEOTIDE SEQUENCE</scope>
    <source>
        <strain evidence="1">AVDCRST_MAG84</strain>
    </source>
</reference>
<protein>
    <submittedName>
        <fullName evidence="1">Uncharacterized protein</fullName>
    </submittedName>
</protein>
<dbReference type="AlphaFoldDB" id="A0A6J4MYF5"/>
<organism evidence="1">
    <name type="scientific">uncultured Microcoleus sp</name>
    <dbReference type="NCBI Taxonomy" id="259945"/>
    <lineage>
        <taxon>Bacteria</taxon>
        <taxon>Bacillati</taxon>
        <taxon>Cyanobacteriota</taxon>
        <taxon>Cyanophyceae</taxon>
        <taxon>Oscillatoriophycideae</taxon>
        <taxon>Oscillatoriales</taxon>
        <taxon>Microcoleaceae</taxon>
        <taxon>Microcoleus</taxon>
        <taxon>environmental samples</taxon>
    </lineage>
</organism>
<sequence>MPQLPDRLKVTNGSEYGFVPLYLSLLLNGIKRFLAVIP</sequence>
<dbReference type="EMBL" id="CADCTZ010000889">
    <property type="protein sequence ID" value="CAA9370051.1"/>
    <property type="molecule type" value="Genomic_DNA"/>
</dbReference>
<name>A0A6J4MYF5_9CYAN</name>
<accession>A0A6J4MYF5</accession>
<gene>
    <name evidence="1" type="ORF">AVDCRST_MAG84-4231</name>
</gene>
<evidence type="ECO:0000313" key="1">
    <source>
        <dbReference type="EMBL" id="CAA9370051.1"/>
    </source>
</evidence>
<proteinExistence type="predicted"/>